<evidence type="ECO:0000313" key="3">
    <source>
        <dbReference type="Proteomes" id="UP001362999"/>
    </source>
</evidence>
<name>A0AAW0C389_9AGAR</name>
<organism evidence="2 3">
    <name type="scientific">Favolaschia claudopus</name>
    <dbReference type="NCBI Taxonomy" id="2862362"/>
    <lineage>
        <taxon>Eukaryota</taxon>
        <taxon>Fungi</taxon>
        <taxon>Dikarya</taxon>
        <taxon>Basidiomycota</taxon>
        <taxon>Agaricomycotina</taxon>
        <taxon>Agaricomycetes</taxon>
        <taxon>Agaricomycetidae</taxon>
        <taxon>Agaricales</taxon>
        <taxon>Marasmiineae</taxon>
        <taxon>Mycenaceae</taxon>
        <taxon>Favolaschia</taxon>
    </lineage>
</organism>
<sequence length="147" mass="16046">MSSIDEGRASGSKTPYRHDRSRSHERPMSPASSTSSFSSNDSGSTYYVMPTGRQKVHVINTPDTTASSSLHTTSSASRSHRSPNPNSLKKQRLFQRLLGFAEKRVRLFSSSGGDSPRGSLRGGRRLPRRHSTGESASRRSRSAPPGE</sequence>
<dbReference type="Proteomes" id="UP001362999">
    <property type="component" value="Unassembled WGS sequence"/>
</dbReference>
<gene>
    <name evidence="2" type="ORF">R3P38DRAFT_795510</name>
</gene>
<feature type="compositionally biased region" description="Low complexity" evidence="1">
    <location>
        <begin position="109"/>
        <end position="119"/>
    </location>
</feature>
<evidence type="ECO:0000256" key="1">
    <source>
        <dbReference type="SAM" id="MobiDB-lite"/>
    </source>
</evidence>
<keyword evidence="3" id="KW-1185">Reference proteome</keyword>
<feature type="region of interest" description="Disordered" evidence="1">
    <location>
        <begin position="1"/>
        <end position="92"/>
    </location>
</feature>
<feature type="compositionally biased region" description="Low complexity" evidence="1">
    <location>
        <begin position="29"/>
        <end position="44"/>
    </location>
</feature>
<evidence type="ECO:0000313" key="2">
    <source>
        <dbReference type="EMBL" id="KAK7033460.1"/>
    </source>
</evidence>
<feature type="compositionally biased region" description="Basic and acidic residues" evidence="1">
    <location>
        <begin position="16"/>
        <end position="27"/>
    </location>
</feature>
<reference evidence="2 3" key="1">
    <citation type="journal article" date="2024" name="J Genomics">
        <title>Draft genome sequencing and assembly of Favolaschia claudopus CIRM-BRFM 2984 isolated from oak limbs.</title>
        <authorList>
            <person name="Navarro D."/>
            <person name="Drula E."/>
            <person name="Chaduli D."/>
            <person name="Cazenave R."/>
            <person name="Ahrendt S."/>
            <person name="Wang J."/>
            <person name="Lipzen A."/>
            <person name="Daum C."/>
            <person name="Barry K."/>
            <person name="Grigoriev I.V."/>
            <person name="Favel A."/>
            <person name="Rosso M.N."/>
            <person name="Martin F."/>
        </authorList>
    </citation>
    <scope>NUCLEOTIDE SEQUENCE [LARGE SCALE GENOMIC DNA]</scope>
    <source>
        <strain evidence="2 3">CIRM-BRFM 2984</strain>
    </source>
</reference>
<comment type="caution">
    <text evidence="2">The sequence shown here is derived from an EMBL/GenBank/DDBJ whole genome shotgun (WGS) entry which is preliminary data.</text>
</comment>
<dbReference type="EMBL" id="JAWWNJ010000023">
    <property type="protein sequence ID" value="KAK7033460.1"/>
    <property type="molecule type" value="Genomic_DNA"/>
</dbReference>
<dbReference type="AlphaFoldDB" id="A0AAW0C389"/>
<proteinExistence type="predicted"/>
<feature type="compositionally biased region" description="Low complexity" evidence="1">
    <location>
        <begin position="64"/>
        <end position="88"/>
    </location>
</feature>
<protein>
    <submittedName>
        <fullName evidence="2">Uncharacterized protein</fullName>
    </submittedName>
</protein>
<accession>A0AAW0C389</accession>
<feature type="region of interest" description="Disordered" evidence="1">
    <location>
        <begin position="106"/>
        <end position="147"/>
    </location>
</feature>